<keyword evidence="9" id="KW-1185">Reference proteome</keyword>
<evidence type="ECO:0000259" key="7">
    <source>
        <dbReference type="PROSITE" id="PS51764"/>
    </source>
</evidence>
<dbReference type="PANTHER" id="PTHR40079">
    <property type="entry name" value="MANNAN ENDO-1,4-BETA-MANNOSIDASE E-RELATED"/>
    <property type="match status" value="1"/>
</dbReference>
<feature type="compositionally biased region" description="Polar residues" evidence="5">
    <location>
        <begin position="424"/>
        <end position="433"/>
    </location>
</feature>
<comment type="similarity">
    <text evidence="1 4">Belongs to the glycosyl hydrolase 26 family.</text>
</comment>
<evidence type="ECO:0000256" key="4">
    <source>
        <dbReference type="PROSITE-ProRule" id="PRU01100"/>
    </source>
</evidence>
<dbReference type="SUPFAM" id="SSF51445">
    <property type="entry name" value="(Trans)glycosidases"/>
    <property type="match status" value="1"/>
</dbReference>
<dbReference type="Proteomes" id="UP001212841">
    <property type="component" value="Unassembled WGS sequence"/>
</dbReference>
<sequence>MKASHAATSLAVVALAGSALAQLAPLEHPSGVYFGAWLDSRPGFDSPQAFNKRVGHNAAFFQLAYDFPLNFNTPPPVEILDYTQTDALLYVTIYPKKDGITNMTGNQALQQFTDADVAELVKQLVGFVVRGRKVFVRLFPEMNGSWNPWGQRPVAYTTQWRRIVNAVRSSPALPADRKDWIAFVWAPSAAVTRGGGYPFSGGDNTPFTPNTGTLTSRTAANATEFAALDTNKDGNFNEQDDPYSPYYPGNEYVDWVGSSIYYYGNTWPWEKNELPVPTSFVEQLTGTPPNARSINFYDVYASRNNKPMMLVETNAAFHEYLLQGRAAVDPGPGELAIKQAFWKQYMTSPSFLSTYNKIKAICLFEFQKDEETTHRDFQITNDSIILAAFKKDFEVQDVYSKYIFGNCSAAAGAQLVNCTADAGPSSQPTTTDDNAAVGSDGKKAGGGSTSAGVSTSVSAVFMGVLSVAAAGLWAWL</sequence>
<organism evidence="8 9">
    <name type="scientific">Rhizophlyctis rosea</name>
    <dbReference type="NCBI Taxonomy" id="64517"/>
    <lineage>
        <taxon>Eukaryota</taxon>
        <taxon>Fungi</taxon>
        <taxon>Fungi incertae sedis</taxon>
        <taxon>Chytridiomycota</taxon>
        <taxon>Chytridiomycota incertae sedis</taxon>
        <taxon>Chytridiomycetes</taxon>
        <taxon>Rhizophlyctidales</taxon>
        <taxon>Rhizophlyctidaceae</taxon>
        <taxon>Rhizophlyctis</taxon>
    </lineage>
</organism>
<evidence type="ECO:0000256" key="5">
    <source>
        <dbReference type="SAM" id="MobiDB-lite"/>
    </source>
</evidence>
<evidence type="ECO:0000256" key="1">
    <source>
        <dbReference type="ARBA" id="ARBA00007754"/>
    </source>
</evidence>
<name>A0AAD5S8W6_9FUNG</name>
<feature type="active site" description="Nucleophile" evidence="4">
    <location>
        <position position="312"/>
    </location>
</feature>
<dbReference type="Gene3D" id="3.20.20.80">
    <property type="entry name" value="Glycosidases"/>
    <property type="match status" value="1"/>
</dbReference>
<evidence type="ECO:0000313" key="9">
    <source>
        <dbReference type="Proteomes" id="UP001212841"/>
    </source>
</evidence>
<evidence type="ECO:0000256" key="2">
    <source>
        <dbReference type="ARBA" id="ARBA00022801"/>
    </source>
</evidence>
<dbReference type="GO" id="GO:0016985">
    <property type="term" value="F:mannan endo-1,4-beta-mannosidase activity"/>
    <property type="evidence" value="ECO:0007669"/>
    <property type="project" value="InterPro"/>
</dbReference>
<feature type="chain" id="PRO_5041928167" description="GH26 domain-containing protein" evidence="6">
    <location>
        <begin position="22"/>
        <end position="476"/>
    </location>
</feature>
<proteinExistence type="inferred from homology"/>
<comment type="caution">
    <text evidence="8">The sequence shown here is derived from an EMBL/GenBank/DDBJ whole genome shotgun (WGS) entry which is preliminary data.</text>
</comment>
<dbReference type="InterPro" id="IPR022790">
    <property type="entry name" value="GH26_dom"/>
</dbReference>
<dbReference type="EMBL" id="JADGJD010000630">
    <property type="protein sequence ID" value="KAJ3049527.1"/>
    <property type="molecule type" value="Genomic_DNA"/>
</dbReference>
<protein>
    <recommendedName>
        <fullName evidence="7">GH26 domain-containing protein</fullName>
    </recommendedName>
</protein>
<dbReference type="AlphaFoldDB" id="A0AAD5S8W6"/>
<keyword evidence="6" id="KW-0732">Signal</keyword>
<evidence type="ECO:0000313" key="8">
    <source>
        <dbReference type="EMBL" id="KAJ3049527.1"/>
    </source>
</evidence>
<dbReference type="PANTHER" id="PTHR40079:SF4">
    <property type="entry name" value="GH26 DOMAIN-CONTAINING PROTEIN-RELATED"/>
    <property type="match status" value="1"/>
</dbReference>
<evidence type="ECO:0000256" key="6">
    <source>
        <dbReference type="SAM" id="SignalP"/>
    </source>
</evidence>
<dbReference type="InterPro" id="IPR017853">
    <property type="entry name" value="GH"/>
</dbReference>
<dbReference type="GO" id="GO:0006080">
    <property type="term" value="P:substituted mannan metabolic process"/>
    <property type="evidence" value="ECO:0007669"/>
    <property type="project" value="InterPro"/>
</dbReference>
<feature type="region of interest" description="Disordered" evidence="5">
    <location>
        <begin position="421"/>
        <end position="449"/>
    </location>
</feature>
<feature type="domain" description="GH26" evidence="7">
    <location>
        <begin position="14"/>
        <end position="389"/>
    </location>
</feature>
<reference evidence="8" key="1">
    <citation type="submission" date="2020-05" db="EMBL/GenBank/DDBJ databases">
        <title>Phylogenomic resolution of chytrid fungi.</title>
        <authorList>
            <person name="Stajich J.E."/>
            <person name="Amses K."/>
            <person name="Simmons R."/>
            <person name="Seto K."/>
            <person name="Myers J."/>
            <person name="Bonds A."/>
            <person name="Quandt C.A."/>
            <person name="Barry K."/>
            <person name="Liu P."/>
            <person name="Grigoriev I."/>
            <person name="Longcore J.E."/>
            <person name="James T.Y."/>
        </authorList>
    </citation>
    <scope>NUCLEOTIDE SEQUENCE</scope>
    <source>
        <strain evidence="8">JEL0318</strain>
    </source>
</reference>
<keyword evidence="3 4" id="KW-0326">Glycosidase</keyword>
<dbReference type="InterPro" id="IPR000805">
    <property type="entry name" value="Glyco_hydro_26"/>
</dbReference>
<keyword evidence="2 4" id="KW-0378">Hydrolase</keyword>
<evidence type="ECO:0000256" key="3">
    <source>
        <dbReference type="ARBA" id="ARBA00023295"/>
    </source>
</evidence>
<dbReference type="PROSITE" id="PS51764">
    <property type="entry name" value="GH26"/>
    <property type="match status" value="1"/>
</dbReference>
<accession>A0AAD5S8W6</accession>
<feature type="active site" description="Proton donor" evidence="4">
    <location>
        <position position="141"/>
    </location>
</feature>
<gene>
    <name evidence="8" type="ORF">HK097_009488</name>
</gene>
<feature type="signal peptide" evidence="6">
    <location>
        <begin position="1"/>
        <end position="21"/>
    </location>
</feature>